<feature type="region of interest" description="Disordered" evidence="1">
    <location>
        <begin position="1"/>
        <end position="26"/>
    </location>
</feature>
<dbReference type="Proteomes" id="UP000324897">
    <property type="component" value="Unassembled WGS sequence"/>
</dbReference>
<dbReference type="EMBL" id="RWGY01000051">
    <property type="protein sequence ID" value="TVU06642.1"/>
    <property type="molecule type" value="Genomic_DNA"/>
</dbReference>
<reference evidence="2 3" key="1">
    <citation type="journal article" date="2019" name="Sci. Rep.">
        <title>A high-quality genome of Eragrostis curvula grass provides insights into Poaceae evolution and supports new strategies to enhance forage quality.</title>
        <authorList>
            <person name="Carballo J."/>
            <person name="Santos B.A.C.M."/>
            <person name="Zappacosta D."/>
            <person name="Garbus I."/>
            <person name="Selva J.P."/>
            <person name="Gallo C.A."/>
            <person name="Diaz A."/>
            <person name="Albertini E."/>
            <person name="Caccamo M."/>
            <person name="Echenique V."/>
        </authorList>
    </citation>
    <scope>NUCLEOTIDE SEQUENCE [LARGE SCALE GENOMIC DNA]</scope>
    <source>
        <strain evidence="3">cv. Victoria</strain>
        <tissue evidence="2">Leaf</tissue>
    </source>
</reference>
<protein>
    <submittedName>
        <fullName evidence="2">Uncharacterized protein</fullName>
    </submittedName>
</protein>
<evidence type="ECO:0000256" key="1">
    <source>
        <dbReference type="SAM" id="MobiDB-lite"/>
    </source>
</evidence>
<dbReference type="AlphaFoldDB" id="A0A5J9T5M9"/>
<comment type="caution">
    <text evidence="2">The sequence shown here is derived from an EMBL/GenBank/DDBJ whole genome shotgun (WGS) entry which is preliminary data.</text>
</comment>
<sequence length="76" mass="8897">MVHRPPFLPTTHPQGPPRRTDTPQIQIHPSLRRRDCVPPFPLLARRHARRPVHLWTGAGRRSIWARPDFVSFPLLK</sequence>
<dbReference type="Gramene" id="TVU06642">
    <property type="protein sequence ID" value="TVU06642"/>
    <property type="gene ID" value="EJB05_49866"/>
</dbReference>
<evidence type="ECO:0000313" key="2">
    <source>
        <dbReference type="EMBL" id="TVU06642.1"/>
    </source>
</evidence>
<organism evidence="2 3">
    <name type="scientific">Eragrostis curvula</name>
    <name type="common">weeping love grass</name>
    <dbReference type="NCBI Taxonomy" id="38414"/>
    <lineage>
        <taxon>Eukaryota</taxon>
        <taxon>Viridiplantae</taxon>
        <taxon>Streptophyta</taxon>
        <taxon>Embryophyta</taxon>
        <taxon>Tracheophyta</taxon>
        <taxon>Spermatophyta</taxon>
        <taxon>Magnoliopsida</taxon>
        <taxon>Liliopsida</taxon>
        <taxon>Poales</taxon>
        <taxon>Poaceae</taxon>
        <taxon>PACMAD clade</taxon>
        <taxon>Chloridoideae</taxon>
        <taxon>Eragrostideae</taxon>
        <taxon>Eragrostidinae</taxon>
        <taxon>Eragrostis</taxon>
    </lineage>
</organism>
<accession>A0A5J9T5M9</accession>
<gene>
    <name evidence="2" type="ORF">EJB05_49866</name>
</gene>
<keyword evidence="3" id="KW-1185">Reference proteome</keyword>
<feature type="non-terminal residue" evidence="2">
    <location>
        <position position="1"/>
    </location>
</feature>
<evidence type="ECO:0000313" key="3">
    <source>
        <dbReference type="Proteomes" id="UP000324897"/>
    </source>
</evidence>
<name>A0A5J9T5M9_9POAL</name>
<proteinExistence type="predicted"/>